<organism evidence="2 3">
    <name type="scientific">Dendrobium thyrsiflorum</name>
    <name type="common">Pinecone-like raceme dendrobium</name>
    <name type="synonym">Orchid</name>
    <dbReference type="NCBI Taxonomy" id="117978"/>
    <lineage>
        <taxon>Eukaryota</taxon>
        <taxon>Viridiplantae</taxon>
        <taxon>Streptophyta</taxon>
        <taxon>Embryophyta</taxon>
        <taxon>Tracheophyta</taxon>
        <taxon>Spermatophyta</taxon>
        <taxon>Magnoliopsida</taxon>
        <taxon>Liliopsida</taxon>
        <taxon>Asparagales</taxon>
        <taxon>Orchidaceae</taxon>
        <taxon>Epidendroideae</taxon>
        <taxon>Malaxideae</taxon>
        <taxon>Dendrobiinae</taxon>
        <taxon>Dendrobium</taxon>
    </lineage>
</organism>
<feature type="compositionally biased region" description="Basic and acidic residues" evidence="1">
    <location>
        <begin position="223"/>
        <end position="242"/>
    </location>
</feature>
<dbReference type="EMBL" id="JANQDX010000012">
    <property type="protein sequence ID" value="KAL0915334.1"/>
    <property type="molecule type" value="Genomic_DNA"/>
</dbReference>
<evidence type="ECO:0000256" key="1">
    <source>
        <dbReference type="SAM" id="MobiDB-lite"/>
    </source>
</evidence>
<evidence type="ECO:0000313" key="3">
    <source>
        <dbReference type="Proteomes" id="UP001552299"/>
    </source>
</evidence>
<reference evidence="2 3" key="1">
    <citation type="journal article" date="2024" name="Plant Biotechnol. J.">
        <title>Dendrobium thyrsiflorum genome and its molecular insights into genes involved in important horticultural traits.</title>
        <authorList>
            <person name="Chen B."/>
            <person name="Wang J.Y."/>
            <person name="Zheng P.J."/>
            <person name="Li K.L."/>
            <person name="Liang Y.M."/>
            <person name="Chen X.F."/>
            <person name="Zhang C."/>
            <person name="Zhao X."/>
            <person name="He X."/>
            <person name="Zhang G.Q."/>
            <person name="Liu Z.J."/>
            <person name="Xu Q."/>
        </authorList>
    </citation>
    <scope>NUCLEOTIDE SEQUENCE [LARGE SCALE GENOMIC DNA]</scope>
    <source>
        <strain evidence="2">GZMU011</strain>
    </source>
</reference>
<keyword evidence="3" id="KW-1185">Reference proteome</keyword>
<protein>
    <submittedName>
        <fullName evidence="2">Uncharacterized protein</fullName>
    </submittedName>
</protein>
<feature type="region of interest" description="Disordered" evidence="1">
    <location>
        <begin position="185"/>
        <end position="253"/>
    </location>
</feature>
<comment type="caution">
    <text evidence="2">The sequence shown here is derived from an EMBL/GenBank/DDBJ whole genome shotgun (WGS) entry which is preliminary data.</text>
</comment>
<name>A0ABD0UR30_DENTH</name>
<dbReference type="AlphaFoldDB" id="A0ABD0UR30"/>
<accession>A0ABD0UR30</accession>
<evidence type="ECO:0000313" key="2">
    <source>
        <dbReference type="EMBL" id="KAL0915334.1"/>
    </source>
</evidence>
<sequence length="482" mass="52942">MRKKTIQSVSQRCDTSLERCGAQTFVLIRCDAISRPLKRHIQPAATLCSLSFVRILERGSADIYTTKDNYCSQRTTPPPDRSSPVALRPTQLIPSIPCASLPRPVHRPAPCAPCPRPEPPAPLPRLALMWSGSNHILHVSTRASRAMRLHLRPARHNPTPCTAASGQRPVWSGRCVLVTEWSGAEQGRPGPAFQTERRFRDQRGTAAGWPKQRKGCATLELDGTGRRAGDESRRRRPERVAVTDHSGSSEQASQAVVTLGQGKAGTPASKFFDRLSCGRRVPAPVENQAASRRKAERGTRSWRGRLIQNLLEGVQGAGAELEAQGAGEGAQGAGRCTGRGSEAQGMLGNQLRGMQCDRRRSVGRMFTIINNELADEAIHFNGAATRIQTETTEGLENEGGLDHEIEGKKIWVAQRIKQFEGIVNVAGKWFGEENKEVVNDGSALIESGDEDLAVNLLEGIDRSAALKDKYVWRRRRRKRIAE</sequence>
<proteinExistence type="predicted"/>
<dbReference type="Proteomes" id="UP001552299">
    <property type="component" value="Unassembled WGS sequence"/>
</dbReference>
<gene>
    <name evidence="2" type="ORF">M5K25_015746</name>
</gene>